<dbReference type="EMBL" id="BK032752">
    <property type="protein sequence ID" value="DAF58444.1"/>
    <property type="molecule type" value="Genomic_DNA"/>
</dbReference>
<protein>
    <submittedName>
        <fullName evidence="1">Uncharacterized protein</fullName>
    </submittedName>
</protein>
<accession>A0A8S5T524</accession>
<evidence type="ECO:0000313" key="1">
    <source>
        <dbReference type="EMBL" id="DAF58444.1"/>
    </source>
</evidence>
<sequence>MTGWAMFFMLLGVSTLAAQVLRIVDWMER</sequence>
<name>A0A8S5T524_9CAUD</name>
<reference evidence="1" key="1">
    <citation type="journal article" date="2021" name="Proc. Natl. Acad. Sci. U.S.A.">
        <title>A Catalog of Tens of Thousands of Viruses from Human Metagenomes Reveals Hidden Associations with Chronic Diseases.</title>
        <authorList>
            <person name="Tisza M.J."/>
            <person name="Buck C.B."/>
        </authorList>
    </citation>
    <scope>NUCLEOTIDE SEQUENCE</scope>
    <source>
        <strain evidence="1">CtL7J9</strain>
    </source>
</reference>
<proteinExistence type="predicted"/>
<organism evidence="1">
    <name type="scientific">Siphoviridae sp. ctL7J9</name>
    <dbReference type="NCBI Taxonomy" id="2827845"/>
    <lineage>
        <taxon>Viruses</taxon>
        <taxon>Duplodnaviria</taxon>
        <taxon>Heunggongvirae</taxon>
        <taxon>Uroviricota</taxon>
        <taxon>Caudoviricetes</taxon>
    </lineage>
</organism>